<dbReference type="EMBL" id="JAULSU010000007">
    <property type="protein sequence ID" value="KAK0611580.1"/>
    <property type="molecule type" value="Genomic_DNA"/>
</dbReference>
<feature type="transmembrane region" description="Helical" evidence="2">
    <location>
        <begin position="102"/>
        <end position="121"/>
    </location>
</feature>
<feature type="transmembrane region" description="Helical" evidence="2">
    <location>
        <begin position="6"/>
        <end position="28"/>
    </location>
</feature>
<dbReference type="InterPro" id="IPR029058">
    <property type="entry name" value="AB_hydrolase_fold"/>
</dbReference>
<feature type="compositionally biased region" description="Basic and acidic residues" evidence="1">
    <location>
        <begin position="489"/>
        <end position="501"/>
    </location>
</feature>
<dbReference type="PANTHER" id="PTHR42044">
    <property type="entry name" value="DUF676 DOMAIN-CONTAINING PROTEIN-RELATED"/>
    <property type="match status" value="1"/>
</dbReference>
<evidence type="ECO:0000256" key="2">
    <source>
        <dbReference type="SAM" id="Phobius"/>
    </source>
</evidence>
<gene>
    <name evidence="3" type="ORF">B0T14DRAFT_530699</name>
</gene>
<evidence type="ECO:0000313" key="3">
    <source>
        <dbReference type="EMBL" id="KAK0611580.1"/>
    </source>
</evidence>
<proteinExistence type="predicted"/>
<name>A0AA39U5T7_9PEZI</name>
<evidence type="ECO:0000256" key="1">
    <source>
        <dbReference type="SAM" id="MobiDB-lite"/>
    </source>
</evidence>
<keyword evidence="4" id="KW-1185">Reference proteome</keyword>
<accession>A0AA39U5T7</accession>
<feature type="region of interest" description="Disordered" evidence="1">
    <location>
        <begin position="489"/>
        <end position="517"/>
    </location>
</feature>
<keyword evidence="2" id="KW-0812">Transmembrane</keyword>
<keyword evidence="2" id="KW-1133">Transmembrane helix</keyword>
<dbReference type="AlphaFoldDB" id="A0AA39U5T7"/>
<comment type="caution">
    <text evidence="3">The sequence shown here is derived from an EMBL/GenBank/DDBJ whole genome shotgun (WGS) entry which is preliminary data.</text>
</comment>
<feature type="transmembrane region" description="Helical" evidence="2">
    <location>
        <begin position="64"/>
        <end position="82"/>
    </location>
</feature>
<keyword evidence="2" id="KW-0472">Membrane</keyword>
<dbReference type="PANTHER" id="PTHR42044:SF1">
    <property type="entry name" value="DUF676 DOMAIN-CONTAINING PROTEIN"/>
    <property type="match status" value="1"/>
</dbReference>
<dbReference type="SUPFAM" id="SSF53474">
    <property type="entry name" value="alpha/beta-Hydrolases"/>
    <property type="match status" value="1"/>
</dbReference>
<dbReference type="Proteomes" id="UP001175000">
    <property type="component" value="Unassembled WGS sequence"/>
</dbReference>
<evidence type="ECO:0000313" key="4">
    <source>
        <dbReference type="Proteomes" id="UP001175000"/>
    </source>
</evidence>
<feature type="region of interest" description="Disordered" evidence="1">
    <location>
        <begin position="323"/>
        <end position="353"/>
    </location>
</feature>
<feature type="compositionally biased region" description="Basic residues" evidence="1">
    <location>
        <begin position="341"/>
        <end position="351"/>
    </location>
</feature>
<reference evidence="3" key="1">
    <citation type="submission" date="2023-06" db="EMBL/GenBank/DDBJ databases">
        <title>Genome-scale phylogeny and comparative genomics of the fungal order Sordariales.</title>
        <authorList>
            <consortium name="Lawrence Berkeley National Laboratory"/>
            <person name="Hensen N."/>
            <person name="Bonometti L."/>
            <person name="Westerberg I."/>
            <person name="Brannstrom I.O."/>
            <person name="Guillou S."/>
            <person name="Cros-Aarteil S."/>
            <person name="Calhoun S."/>
            <person name="Haridas S."/>
            <person name="Kuo A."/>
            <person name="Mondo S."/>
            <person name="Pangilinan J."/>
            <person name="Riley R."/>
            <person name="Labutti K."/>
            <person name="Andreopoulos B."/>
            <person name="Lipzen A."/>
            <person name="Chen C."/>
            <person name="Yanf M."/>
            <person name="Daum C."/>
            <person name="Ng V."/>
            <person name="Clum A."/>
            <person name="Steindorff A."/>
            <person name="Ohm R."/>
            <person name="Martin F."/>
            <person name="Silar P."/>
            <person name="Natvig D."/>
            <person name="Lalanne C."/>
            <person name="Gautier V."/>
            <person name="Ament-Velasquez S.L."/>
            <person name="Kruys A."/>
            <person name="Hutchinson M.I."/>
            <person name="Powell A.J."/>
            <person name="Barry K."/>
            <person name="Miller A.N."/>
            <person name="Grigoriev I.V."/>
            <person name="Debuchy R."/>
            <person name="Gladieux P."/>
            <person name="Thoren M.H."/>
            <person name="Johannesson H."/>
        </authorList>
    </citation>
    <scope>NUCLEOTIDE SEQUENCE</scope>
    <source>
        <strain evidence="3">CBS 606.72</strain>
    </source>
</reference>
<feature type="transmembrane region" description="Helical" evidence="2">
    <location>
        <begin position="128"/>
        <end position="149"/>
    </location>
</feature>
<sequence length="567" mass="62942">MSLTLYSIASLGTVVAGLLTMAGLGSFWRKKSMSASINATKFVGSQIGGKSVINYSYTDMPWKLIAFDVYYFFIFIWALPHILFPITPADSGDLAELSLTRGNLFCIAVHFVLCILQLGFILSLPLMILLPIWTAVLAIALFFVVNHGLCMLINGKVVEYHSDPKYASALPEHAHEQWVFINGVAAGEHWMQNNLNRLALTFKRPILGIHNKTAGIIFDVVECLVQRNLGFATTDVRVCYRIIKEKLYNPQYSKVIFVLHSQGAIEGSLVLDWLLQELPQDLLSKLEVYTFGNAANHFNNPHRHVHSQDIALNNPVAASLDSAPILRTPSPKPHASESKGPHTHKPNHKKPATSSFSVIPTLSWETSSFSPSKISGRAIGHIEHYAHTTDFVALWGVLHFTSSTPGSHSMPRFIGRVFARTSPRGGHQLVQHYLDGMFPLEKGQTNPKKFTGCQEEGNEFMESEIVIGAEGNEMDSVREAMDVSWLARGGEKDGEGREVEIHGGSPVEQKGRFRSRTGAVEADGRRVTRVKVKELSRLWQYRNGRSPEEKPPLLVRDGEGVVRTATL</sequence>
<protein>
    <submittedName>
        <fullName evidence="3">Uncharacterized protein</fullName>
    </submittedName>
</protein>
<organism evidence="3 4">
    <name type="scientific">Immersiella caudata</name>
    <dbReference type="NCBI Taxonomy" id="314043"/>
    <lineage>
        <taxon>Eukaryota</taxon>
        <taxon>Fungi</taxon>
        <taxon>Dikarya</taxon>
        <taxon>Ascomycota</taxon>
        <taxon>Pezizomycotina</taxon>
        <taxon>Sordariomycetes</taxon>
        <taxon>Sordariomycetidae</taxon>
        <taxon>Sordariales</taxon>
        <taxon>Lasiosphaeriaceae</taxon>
        <taxon>Immersiella</taxon>
    </lineage>
</organism>